<evidence type="ECO:0000256" key="5">
    <source>
        <dbReference type="ARBA" id="ARBA00022737"/>
    </source>
</evidence>
<feature type="domain" description="Ig-like" evidence="15">
    <location>
        <begin position="100"/>
        <end position="201"/>
    </location>
</feature>
<feature type="domain" description="Ig-like" evidence="15">
    <location>
        <begin position="1050"/>
        <end position="1132"/>
    </location>
</feature>
<keyword evidence="16" id="KW-1185">Reference proteome</keyword>
<keyword evidence="10" id="KW-0325">Glycoprotein</keyword>
<dbReference type="Gene3D" id="2.60.40.10">
    <property type="entry name" value="Immunoglobulins"/>
    <property type="match status" value="10"/>
</dbReference>
<dbReference type="Pfam" id="PF13895">
    <property type="entry name" value="Ig_2"/>
    <property type="match status" value="3"/>
</dbReference>
<dbReference type="RefSeq" id="XP_025770938.1">
    <property type="nucleotide sequence ID" value="XM_025915153.1"/>
</dbReference>
<dbReference type="GO" id="GO:0006955">
    <property type="term" value="P:immune response"/>
    <property type="evidence" value="ECO:0007669"/>
    <property type="project" value="TreeGrafter"/>
</dbReference>
<dbReference type="GO" id="GO:0009897">
    <property type="term" value="C:external side of plasma membrane"/>
    <property type="evidence" value="ECO:0007669"/>
    <property type="project" value="TreeGrafter"/>
</dbReference>
<dbReference type="Pfam" id="PF07679">
    <property type="entry name" value="I-set"/>
    <property type="match status" value="1"/>
</dbReference>
<dbReference type="AlphaFoldDB" id="A0A6P6H5X4"/>
<evidence type="ECO:0000256" key="9">
    <source>
        <dbReference type="ARBA" id="ARBA00023170"/>
    </source>
</evidence>
<feature type="domain" description="Ig-like" evidence="15">
    <location>
        <begin position="863"/>
        <end position="947"/>
    </location>
</feature>
<feature type="domain" description="Ig-like" evidence="15">
    <location>
        <begin position="477"/>
        <end position="572"/>
    </location>
</feature>
<evidence type="ECO:0000256" key="14">
    <source>
        <dbReference type="SAM" id="SignalP"/>
    </source>
</evidence>
<dbReference type="PANTHER" id="PTHR11481:SF101">
    <property type="entry name" value="FC RECEPTOR-LIKE PROTEIN 2"/>
    <property type="match status" value="1"/>
</dbReference>
<reference evidence="17" key="1">
    <citation type="submission" date="2025-08" db="UniProtKB">
        <authorList>
            <consortium name="RefSeq"/>
        </authorList>
    </citation>
    <scope>IDENTIFICATION</scope>
    <source>
        <tissue evidence="17">Blood</tissue>
    </source>
</reference>
<feature type="domain" description="Ig-like" evidence="15">
    <location>
        <begin position="957"/>
        <end position="1044"/>
    </location>
</feature>
<keyword evidence="5" id="KW-0677">Repeat</keyword>
<dbReference type="KEGG" id="pcoo:112851673"/>
<feature type="domain" description="Ig-like" evidence="15">
    <location>
        <begin position="672"/>
        <end position="761"/>
    </location>
</feature>
<evidence type="ECO:0000256" key="2">
    <source>
        <dbReference type="ARBA" id="ARBA00022475"/>
    </source>
</evidence>
<proteinExistence type="predicted"/>
<dbReference type="CDD" id="cd00096">
    <property type="entry name" value="Ig"/>
    <property type="match status" value="4"/>
</dbReference>
<sequence length="1136" mass="123003">MLLGLMLLMCAPPCELTALLLTATPSRPVEGGSVTLTCNVLVPSRRLDGSLQFRFFRDSRVLWPGWSSSPELQLPKVWREDSGSYWCEEKTMAARVARSPRVQIQVQRVPVCNVSLETQPPGGQVQKGERLALVCMVARGTGDITFLWYKGALGLNLETKTQRSLAAKFEIPAVRDSDTDKYYCAADNGYGPSLSELVSVTVRIPVSRPVLTIRGPGAPAEVGDVVELRCEAQRGSPPILYRFYRENVTLGRSSAHAGGGASFNLSLTAEHSGNYSCEADNGLGARRSAAVPLNVTVPTEDRKELLASGILEGMLGVLGPVILALFCCGLRKRLGRRPSGNPRGSPPSPVPPASGYVNSPAPLQGQSVYENANVVRGDEVYSLVYHTQQERPPAVPPPRTRVEDQVSQNPHRIFPPARLSFFCRRDASAIYFRLKKANVTDEDYDDAILQRVAKGTSLLGELTRVLMLLWSLLVIFPLTLSLADWLTLVAPSAVFEGDRIDLTCQRKNDWWKVTRASYHKDGEELQVSSELSNFSIQRAVLSDSGTYHCAVALVWPLFPFQKEKTSRSVRIEVQELFPRPVLTVSPFRAIEGNPVTLTCETKLSPQRSDAQLRFCFFRDGRALGSGWSSSPELRVPAMWSGDSGSYWCEAETVTPSVRKQSLQSQIHVRGVPVSNVSLEMWAPRGQVIEGRNLVLLCSVTEGTGNITFSWHREATGTSVGKKTQRSLSVELEVPAVQERDAGRYYCRADNGHGPIQSKVLSILVRIPVSCPILSITAPRAQAVEGDVVQLRCEAQRGSPPILYRFYYEDVPLGNSSAPSGGGASFNLSLTAEHSGNYSCEADNGLGARRSEVVPLSLSVPVSPPVLTIRRPRSQAVEGDVVELHCEAQRGSPPILYRFYHEEVPLGSSSAPSGGEASLNLSLTAEHSGNYSCEANNSLGVQRSKMVSLSITVPVSHPVLTLNPDVAQAMVGDVLELRCETQRGSPPILYWFYHENVILGNTSAPFGGGASFNLSLTTEHSGNYSCGADNGLGAQSSEMVSLNITVPESRPVLTFRAPGAQAVEGDVVELCCGAQRGSSPFLSQFYHKDVPLGNSSAPSGGGASLNLSLTAEHSGDYSCEADNGLGVRHSKVAPSVL</sequence>
<feature type="signal peptide" evidence="14">
    <location>
        <begin position="1"/>
        <end position="16"/>
    </location>
</feature>
<dbReference type="GO" id="GO:0007166">
    <property type="term" value="P:cell surface receptor signaling pathway"/>
    <property type="evidence" value="ECO:0007669"/>
    <property type="project" value="TreeGrafter"/>
</dbReference>
<keyword evidence="3 13" id="KW-0812">Transmembrane</keyword>
<feature type="chain" id="PRO_5028249653" evidence="14">
    <location>
        <begin position="17"/>
        <end position="1136"/>
    </location>
</feature>
<dbReference type="FunFam" id="2.60.40.10:FF:001308">
    <property type="entry name" value="Fc receptor like 4"/>
    <property type="match status" value="1"/>
</dbReference>
<keyword evidence="11" id="KW-0393">Immunoglobulin domain</keyword>
<evidence type="ECO:0000256" key="3">
    <source>
        <dbReference type="ARBA" id="ARBA00022692"/>
    </source>
</evidence>
<evidence type="ECO:0000256" key="7">
    <source>
        <dbReference type="ARBA" id="ARBA00023136"/>
    </source>
</evidence>
<dbReference type="SMART" id="SM00409">
    <property type="entry name" value="IG"/>
    <property type="match status" value="10"/>
</dbReference>
<keyword evidence="9" id="KW-0675">Receptor</keyword>
<evidence type="ECO:0000256" key="4">
    <source>
        <dbReference type="ARBA" id="ARBA00022729"/>
    </source>
</evidence>
<evidence type="ECO:0000259" key="15">
    <source>
        <dbReference type="PROSITE" id="PS50835"/>
    </source>
</evidence>
<dbReference type="InterPro" id="IPR007110">
    <property type="entry name" value="Ig-like_dom"/>
</dbReference>
<dbReference type="Proteomes" id="UP000515131">
    <property type="component" value="Unplaced"/>
</dbReference>
<feature type="domain" description="Ig-like" evidence="15">
    <location>
        <begin position="209"/>
        <end position="296"/>
    </location>
</feature>
<dbReference type="InterPro" id="IPR036179">
    <property type="entry name" value="Ig-like_dom_sf"/>
</dbReference>
<organism evidence="16 17">
    <name type="scientific">Puma concolor</name>
    <name type="common">Mountain lion</name>
    <name type="synonym">Felis concolor</name>
    <dbReference type="NCBI Taxonomy" id="9696"/>
    <lineage>
        <taxon>Eukaryota</taxon>
        <taxon>Metazoa</taxon>
        <taxon>Chordata</taxon>
        <taxon>Craniata</taxon>
        <taxon>Vertebrata</taxon>
        <taxon>Euteleostomi</taxon>
        <taxon>Mammalia</taxon>
        <taxon>Eutheria</taxon>
        <taxon>Laurasiatheria</taxon>
        <taxon>Carnivora</taxon>
        <taxon>Feliformia</taxon>
        <taxon>Felidae</taxon>
        <taxon>Felinae</taxon>
        <taxon>Puma</taxon>
    </lineage>
</organism>
<dbReference type="GeneID" id="112851673"/>
<keyword evidence="2" id="KW-1003">Cell membrane</keyword>
<evidence type="ECO:0000313" key="17">
    <source>
        <dbReference type="RefSeq" id="XP_025770938.1"/>
    </source>
</evidence>
<evidence type="ECO:0000256" key="10">
    <source>
        <dbReference type="ARBA" id="ARBA00023180"/>
    </source>
</evidence>
<dbReference type="InterPro" id="IPR013098">
    <property type="entry name" value="Ig_I-set"/>
</dbReference>
<evidence type="ECO:0000313" key="16">
    <source>
        <dbReference type="Proteomes" id="UP000515131"/>
    </source>
</evidence>
<evidence type="ECO:0000256" key="1">
    <source>
        <dbReference type="ARBA" id="ARBA00004251"/>
    </source>
</evidence>
<gene>
    <name evidence="17" type="primary">LOC112851673</name>
</gene>
<keyword evidence="6 13" id="KW-1133">Transmembrane helix</keyword>
<dbReference type="PANTHER" id="PTHR11481">
    <property type="entry name" value="IMMUNOGLOBULIN FC RECEPTOR"/>
    <property type="match status" value="1"/>
</dbReference>
<evidence type="ECO:0000256" key="13">
    <source>
        <dbReference type="SAM" id="Phobius"/>
    </source>
</evidence>
<dbReference type="Pfam" id="PF13927">
    <property type="entry name" value="Ig_3"/>
    <property type="match status" value="4"/>
</dbReference>
<dbReference type="InterPro" id="IPR003599">
    <property type="entry name" value="Ig_sub"/>
</dbReference>
<evidence type="ECO:0000256" key="12">
    <source>
        <dbReference type="SAM" id="MobiDB-lite"/>
    </source>
</evidence>
<keyword evidence="7 13" id="KW-0472">Membrane</keyword>
<feature type="domain" description="Ig-like" evidence="15">
    <location>
        <begin position="771"/>
        <end position="858"/>
    </location>
</feature>
<dbReference type="InterPro" id="IPR050488">
    <property type="entry name" value="Ig_Fc_receptor"/>
</dbReference>
<feature type="transmembrane region" description="Helical" evidence="13">
    <location>
        <begin position="305"/>
        <end position="328"/>
    </location>
</feature>
<accession>A0A6P6H5X4</accession>
<name>A0A6P6H5X4_PUMCO</name>
<dbReference type="InterPro" id="IPR013783">
    <property type="entry name" value="Ig-like_fold"/>
</dbReference>
<evidence type="ECO:0000256" key="8">
    <source>
        <dbReference type="ARBA" id="ARBA00023157"/>
    </source>
</evidence>
<dbReference type="PROSITE" id="PS50835">
    <property type="entry name" value="IG_LIKE"/>
    <property type="match status" value="10"/>
</dbReference>
<dbReference type="FunFam" id="2.60.40.10:FF:000357">
    <property type="entry name" value="Fc receptor like 1"/>
    <property type="match status" value="5"/>
</dbReference>
<feature type="transmembrane region" description="Helical" evidence="13">
    <location>
        <begin position="465"/>
        <end position="486"/>
    </location>
</feature>
<protein>
    <submittedName>
        <fullName evidence="17">Fc receptor-like protein 5</fullName>
    </submittedName>
</protein>
<feature type="region of interest" description="Disordered" evidence="12">
    <location>
        <begin position="336"/>
        <end position="362"/>
    </location>
</feature>
<dbReference type="GO" id="GO:0004888">
    <property type="term" value="F:transmembrane signaling receptor activity"/>
    <property type="evidence" value="ECO:0007669"/>
    <property type="project" value="TreeGrafter"/>
</dbReference>
<feature type="domain" description="Ig-like" evidence="15">
    <location>
        <begin position="578"/>
        <end position="658"/>
    </location>
</feature>
<dbReference type="InterPro" id="IPR003598">
    <property type="entry name" value="Ig_sub2"/>
</dbReference>
<evidence type="ECO:0000256" key="11">
    <source>
        <dbReference type="ARBA" id="ARBA00023319"/>
    </source>
</evidence>
<comment type="subcellular location">
    <subcellularLocation>
        <location evidence="1">Cell membrane</location>
        <topology evidence="1">Single-pass type I membrane protein</topology>
    </subcellularLocation>
</comment>
<dbReference type="SUPFAM" id="SSF48726">
    <property type="entry name" value="Immunoglobulin"/>
    <property type="match status" value="10"/>
</dbReference>
<feature type="domain" description="Ig-like" evidence="15">
    <location>
        <begin position="12"/>
        <end position="97"/>
    </location>
</feature>
<keyword evidence="8" id="KW-1015">Disulfide bond</keyword>
<keyword evidence="4 14" id="KW-0732">Signal</keyword>
<dbReference type="SMART" id="SM00408">
    <property type="entry name" value="IGc2"/>
    <property type="match status" value="10"/>
</dbReference>
<evidence type="ECO:0000256" key="6">
    <source>
        <dbReference type="ARBA" id="ARBA00022989"/>
    </source>
</evidence>